<keyword evidence="10" id="KW-1185">Reference proteome</keyword>
<sequence>MIIASLMVLTTTIGFGLCGPRLTRSLPPATAVRLLVPTSLAMSVALWFVLAVAAFTWIGQDAEIAALGPWSAQILRTLSPIPPAAAMAALVVLVSVAVHASVVVTRRTRALVDVHRLCGRLGTPGALVVLDTDTPDAFTTPEATGRIIITRGMLHALPAEEQAALLAHERSHLLHRHAWWTLAADLAAAANPPLTATSRAIRQAAERWADEDAADVLADRPLVARAVARAALVGHAHRAAPSSVTAGTGGDVPARVRALLTPPTTHHRRALTVLAVLLTALTVATAVVEHQGERLFERAQTAAAAHR</sequence>
<feature type="domain" description="Peptidase M48" evidence="8">
    <location>
        <begin position="126"/>
        <end position="183"/>
    </location>
</feature>
<keyword evidence="7" id="KW-0812">Transmembrane</keyword>
<feature type="transmembrane region" description="Helical" evidence="7">
    <location>
        <begin position="34"/>
        <end position="59"/>
    </location>
</feature>
<comment type="cofactor">
    <cofactor evidence="6">
        <name>Zn(2+)</name>
        <dbReference type="ChEBI" id="CHEBI:29105"/>
    </cofactor>
    <text evidence="6">Binds 1 zinc ion per subunit.</text>
</comment>
<dbReference type="InterPro" id="IPR001915">
    <property type="entry name" value="Peptidase_M48"/>
</dbReference>
<evidence type="ECO:0000256" key="7">
    <source>
        <dbReference type="SAM" id="Phobius"/>
    </source>
</evidence>
<keyword evidence="7" id="KW-0472">Membrane</keyword>
<evidence type="ECO:0000313" key="9">
    <source>
        <dbReference type="EMBL" id="PZG02952.1"/>
    </source>
</evidence>
<dbReference type="AlphaFoldDB" id="A0A2W2CTL1"/>
<dbReference type="Proteomes" id="UP000248749">
    <property type="component" value="Unassembled WGS sequence"/>
</dbReference>
<accession>A0A2W2CTL1</accession>
<evidence type="ECO:0000313" key="10">
    <source>
        <dbReference type="Proteomes" id="UP000248749"/>
    </source>
</evidence>
<keyword evidence="2" id="KW-0479">Metal-binding</keyword>
<evidence type="ECO:0000256" key="5">
    <source>
        <dbReference type="ARBA" id="ARBA00023049"/>
    </source>
</evidence>
<dbReference type="GO" id="GO:0046872">
    <property type="term" value="F:metal ion binding"/>
    <property type="evidence" value="ECO:0007669"/>
    <property type="project" value="UniProtKB-KW"/>
</dbReference>
<evidence type="ECO:0000259" key="8">
    <source>
        <dbReference type="Pfam" id="PF01435"/>
    </source>
</evidence>
<dbReference type="EMBL" id="POUB01000002">
    <property type="protein sequence ID" value="PZG02952.1"/>
    <property type="molecule type" value="Genomic_DNA"/>
</dbReference>
<dbReference type="RefSeq" id="WP_111132142.1">
    <property type="nucleotide sequence ID" value="NZ_POUB01000002.1"/>
</dbReference>
<feature type="transmembrane region" description="Helical" evidence="7">
    <location>
        <begin position="80"/>
        <end position="102"/>
    </location>
</feature>
<name>A0A2W2CTL1_9ACTN</name>
<protein>
    <submittedName>
        <fullName evidence="9">Peptidase M48</fullName>
    </submittedName>
</protein>
<feature type="transmembrane region" description="Helical" evidence="7">
    <location>
        <begin position="270"/>
        <end position="288"/>
    </location>
</feature>
<reference evidence="9 10" key="1">
    <citation type="submission" date="2018-01" db="EMBL/GenBank/DDBJ databases">
        <title>Draft genome sequence of Salinispora sp. 13K206.</title>
        <authorList>
            <person name="Sahin N."/>
            <person name="Saygin H."/>
            <person name="Ay H."/>
        </authorList>
    </citation>
    <scope>NUCLEOTIDE SEQUENCE [LARGE SCALE GENOMIC DNA]</scope>
    <source>
        <strain evidence="9 10">13K206</strain>
    </source>
</reference>
<comment type="similarity">
    <text evidence="6">Belongs to the peptidase M48 family.</text>
</comment>
<dbReference type="PANTHER" id="PTHR34978:SF3">
    <property type="entry name" value="SLR0241 PROTEIN"/>
    <property type="match status" value="1"/>
</dbReference>
<evidence type="ECO:0000256" key="1">
    <source>
        <dbReference type="ARBA" id="ARBA00022670"/>
    </source>
</evidence>
<keyword evidence="1 6" id="KW-0645">Protease</keyword>
<dbReference type="Pfam" id="PF01435">
    <property type="entry name" value="Peptidase_M48"/>
    <property type="match status" value="1"/>
</dbReference>
<organism evidence="9 10">
    <name type="scientific">Micromonospora deserti</name>
    <dbReference type="NCBI Taxonomy" id="2070366"/>
    <lineage>
        <taxon>Bacteria</taxon>
        <taxon>Bacillati</taxon>
        <taxon>Actinomycetota</taxon>
        <taxon>Actinomycetes</taxon>
        <taxon>Micromonosporales</taxon>
        <taxon>Micromonosporaceae</taxon>
        <taxon>Micromonospora</taxon>
    </lineage>
</organism>
<evidence type="ECO:0000256" key="3">
    <source>
        <dbReference type="ARBA" id="ARBA00022801"/>
    </source>
</evidence>
<evidence type="ECO:0000256" key="4">
    <source>
        <dbReference type="ARBA" id="ARBA00022833"/>
    </source>
</evidence>
<dbReference type="GO" id="GO:0004222">
    <property type="term" value="F:metalloendopeptidase activity"/>
    <property type="evidence" value="ECO:0007669"/>
    <property type="project" value="InterPro"/>
</dbReference>
<keyword evidence="4 6" id="KW-0862">Zinc</keyword>
<keyword evidence="7" id="KW-1133">Transmembrane helix</keyword>
<dbReference type="OrthoDB" id="3541294at2"/>
<comment type="caution">
    <text evidence="9">The sequence shown here is derived from an EMBL/GenBank/DDBJ whole genome shotgun (WGS) entry which is preliminary data.</text>
</comment>
<dbReference type="InterPro" id="IPR052173">
    <property type="entry name" value="Beta-lactam_resp_regulator"/>
</dbReference>
<gene>
    <name evidence="9" type="ORF">C1I99_00375</name>
</gene>
<keyword evidence="5 6" id="KW-0482">Metalloprotease</keyword>
<dbReference type="Gene3D" id="3.30.2010.10">
    <property type="entry name" value="Metalloproteases ('zincins'), catalytic domain"/>
    <property type="match status" value="1"/>
</dbReference>
<dbReference type="GO" id="GO:0006508">
    <property type="term" value="P:proteolysis"/>
    <property type="evidence" value="ECO:0007669"/>
    <property type="project" value="UniProtKB-KW"/>
</dbReference>
<keyword evidence="3 6" id="KW-0378">Hydrolase</keyword>
<evidence type="ECO:0000256" key="6">
    <source>
        <dbReference type="RuleBase" id="RU003983"/>
    </source>
</evidence>
<proteinExistence type="inferred from homology"/>
<dbReference type="PANTHER" id="PTHR34978">
    <property type="entry name" value="POSSIBLE SENSOR-TRANSDUCER PROTEIN BLAR"/>
    <property type="match status" value="1"/>
</dbReference>
<evidence type="ECO:0000256" key="2">
    <source>
        <dbReference type="ARBA" id="ARBA00022723"/>
    </source>
</evidence>